<protein>
    <submittedName>
        <fullName evidence="1">Uncharacterized protein</fullName>
    </submittedName>
</protein>
<dbReference type="AlphaFoldDB" id="A0A6J4J4Z1"/>
<accession>A0A6J4J4Z1</accession>
<name>A0A6J4J4Z1_9ACTN</name>
<evidence type="ECO:0000313" key="1">
    <source>
        <dbReference type="EMBL" id="CAA9268007.1"/>
    </source>
</evidence>
<dbReference type="EMBL" id="CADCTB010000191">
    <property type="protein sequence ID" value="CAA9268007.1"/>
    <property type="molecule type" value="Genomic_DNA"/>
</dbReference>
<reference evidence="1" key="1">
    <citation type="submission" date="2020-02" db="EMBL/GenBank/DDBJ databases">
        <authorList>
            <person name="Meier V. D."/>
        </authorList>
    </citation>
    <scope>NUCLEOTIDE SEQUENCE</scope>
    <source>
        <strain evidence="1">AVDCRST_MAG10</strain>
    </source>
</reference>
<sequence length="63" mass="6789">MEISCDDCVMQDTPACEDCVVTFICGREPGEAVVIDVAEARAVRLLGEAGLVPPLRQRTRVAL</sequence>
<proteinExistence type="predicted"/>
<organism evidence="1">
    <name type="scientific">uncultured Acidimicrobiales bacterium</name>
    <dbReference type="NCBI Taxonomy" id="310071"/>
    <lineage>
        <taxon>Bacteria</taxon>
        <taxon>Bacillati</taxon>
        <taxon>Actinomycetota</taxon>
        <taxon>Acidimicrobiia</taxon>
        <taxon>Acidimicrobiales</taxon>
        <taxon>environmental samples</taxon>
    </lineage>
</organism>
<gene>
    <name evidence="1" type="ORF">AVDCRST_MAG10-3071</name>
</gene>